<dbReference type="RefSeq" id="WP_149769998.1">
    <property type="nucleotide sequence ID" value="NZ_VDFQ02000003.1"/>
</dbReference>
<keyword evidence="4 10" id="KW-0812">Transmembrane</keyword>
<evidence type="ECO:0000256" key="4">
    <source>
        <dbReference type="ARBA" id="ARBA00022692"/>
    </source>
</evidence>
<dbReference type="GO" id="GO:0016887">
    <property type="term" value="F:ATP hydrolysis activity"/>
    <property type="evidence" value="ECO:0007669"/>
    <property type="project" value="InterPro"/>
</dbReference>
<feature type="transmembrane region" description="Helical" evidence="10">
    <location>
        <begin position="35"/>
        <end position="56"/>
    </location>
</feature>
<evidence type="ECO:0000256" key="2">
    <source>
        <dbReference type="ARBA" id="ARBA00022448"/>
    </source>
</evidence>
<evidence type="ECO:0000256" key="10">
    <source>
        <dbReference type="SAM" id="Phobius"/>
    </source>
</evidence>
<keyword evidence="5" id="KW-0547">Nucleotide-binding</keyword>
<keyword evidence="8 10" id="KW-0472">Membrane</keyword>
<dbReference type="AlphaFoldDB" id="A0A5Q6RYA9"/>
<feature type="region of interest" description="Disordered" evidence="9">
    <location>
        <begin position="593"/>
        <end position="617"/>
    </location>
</feature>
<evidence type="ECO:0000256" key="1">
    <source>
        <dbReference type="ARBA" id="ARBA00004651"/>
    </source>
</evidence>
<dbReference type="GO" id="GO:0005524">
    <property type="term" value="F:ATP binding"/>
    <property type="evidence" value="ECO:0007669"/>
    <property type="project" value="UniProtKB-KW"/>
</dbReference>
<evidence type="ECO:0000313" key="13">
    <source>
        <dbReference type="Proteomes" id="UP000307768"/>
    </source>
</evidence>
<dbReference type="SMART" id="SM00382">
    <property type="entry name" value="AAA"/>
    <property type="match status" value="1"/>
</dbReference>
<reference evidence="12 13" key="1">
    <citation type="submission" date="2019-09" db="EMBL/GenBank/DDBJ databases">
        <title>Mumia zhuanghuii sp. nov. isolated from the intestinal contents of plateau pika (Ochotona curzoniae) in the Qinghai-Tibet plateau of China.</title>
        <authorList>
            <person name="Tian Z."/>
        </authorList>
    </citation>
    <scope>NUCLEOTIDE SEQUENCE [LARGE SCALE GENOMIC DNA]</scope>
    <source>
        <strain evidence="13">350</strain>
    </source>
</reference>
<evidence type="ECO:0000256" key="7">
    <source>
        <dbReference type="ARBA" id="ARBA00022989"/>
    </source>
</evidence>
<protein>
    <submittedName>
        <fullName evidence="12">Branched-chain amino acid ABC transporter ATP-binding protein/permease</fullName>
    </submittedName>
</protein>
<feature type="transmembrane region" description="Helical" evidence="10">
    <location>
        <begin position="249"/>
        <end position="275"/>
    </location>
</feature>
<evidence type="ECO:0000256" key="3">
    <source>
        <dbReference type="ARBA" id="ARBA00022475"/>
    </source>
</evidence>
<feature type="transmembrane region" description="Helical" evidence="10">
    <location>
        <begin position="118"/>
        <end position="139"/>
    </location>
</feature>
<name>A0A5Q6RYA9_9ACTN</name>
<dbReference type="EMBL" id="VDFQ02000003">
    <property type="protein sequence ID" value="KAA1423047.1"/>
    <property type="molecule type" value="Genomic_DNA"/>
</dbReference>
<feature type="domain" description="ABC transporter" evidence="11">
    <location>
        <begin position="346"/>
        <end position="593"/>
    </location>
</feature>
<evidence type="ECO:0000313" key="12">
    <source>
        <dbReference type="EMBL" id="KAA1423047.1"/>
    </source>
</evidence>
<dbReference type="CDD" id="cd06581">
    <property type="entry name" value="TM_PBP1_LivM_like"/>
    <property type="match status" value="1"/>
</dbReference>
<evidence type="ECO:0000256" key="8">
    <source>
        <dbReference type="ARBA" id="ARBA00023136"/>
    </source>
</evidence>
<feature type="transmembrane region" description="Helical" evidence="10">
    <location>
        <begin position="88"/>
        <end position="111"/>
    </location>
</feature>
<dbReference type="InterPro" id="IPR003439">
    <property type="entry name" value="ABC_transporter-like_ATP-bd"/>
</dbReference>
<keyword evidence="7 10" id="KW-1133">Transmembrane helix</keyword>
<dbReference type="CDD" id="cd03219">
    <property type="entry name" value="ABC_Mj1267_LivG_branched"/>
    <property type="match status" value="1"/>
</dbReference>
<feature type="transmembrane region" description="Helical" evidence="10">
    <location>
        <begin position="7"/>
        <end position="29"/>
    </location>
</feature>
<dbReference type="PROSITE" id="PS50893">
    <property type="entry name" value="ABC_TRANSPORTER_2"/>
    <property type="match status" value="1"/>
</dbReference>
<comment type="caution">
    <text evidence="12">The sequence shown here is derived from an EMBL/GenBank/DDBJ whole genome shotgun (WGS) entry which is preliminary data.</text>
</comment>
<comment type="subcellular location">
    <subcellularLocation>
        <location evidence="1">Cell membrane</location>
        <topology evidence="1">Multi-pass membrane protein</topology>
    </subcellularLocation>
</comment>
<feature type="transmembrane region" description="Helical" evidence="10">
    <location>
        <begin position="63"/>
        <end position="82"/>
    </location>
</feature>
<dbReference type="GO" id="GO:0015658">
    <property type="term" value="F:branched-chain amino acid transmembrane transporter activity"/>
    <property type="evidence" value="ECO:0007669"/>
    <property type="project" value="InterPro"/>
</dbReference>
<dbReference type="Proteomes" id="UP000307768">
    <property type="component" value="Unassembled WGS sequence"/>
</dbReference>
<dbReference type="Gene3D" id="3.40.50.300">
    <property type="entry name" value="P-loop containing nucleotide triphosphate hydrolases"/>
    <property type="match status" value="1"/>
</dbReference>
<gene>
    <name evidence="12" type="ORF">FE697_013005</name>
</gene>
<evidence type="ECO:0000259" key="11">
    <source>
        <dbReference type="PROSITE" id="PS50893"/>
    </source>
</evidence>
<evidence type="ECO:0000256" key="6">
    <source>
        <dbReference type="ARBA" id="ARBA00022840"/>
    </source>
</evidence>
<proteinExistence type="predicted"/>
<evidence type="ECO:0000256" key="9">
    <source>
        <dbReference type="SAM" id="MobiDB-lite"/>
    </source>
</evidence>
<evidence type="ECO:0000256" key="5">
    <source>
        <dbReference type="ARBA" id="ARBA00022741"/>
    </source>
</evidence>
<dbReference type="SUPFAM" id="SSF52540">
    <property type="entry name" value="P-loop containing nucleoside triphosphate hydrolases"/>
    <property type="match status" value="1"/>
</dbReference>
<organism evidence="12 13">
    <name type="scientific">Mumia zhuanghuii</name>
    <dbReference type="NCBI Taxonomy" id="2585211"/>
    <lineage>
        <taxon>Bacteria</taxon>
        <taxon>Bacillati</taxon>
        <taxon>Actinomycetota</taxon>
        <taxon>Actinomycetes</taxon>
        <taxon>Propionibacteriales</taxon>
        <taxon>Nocardioidaceae</taxon>
        <taxon>Mumia</taxon>
    </lineage>
</organism>
<keyword evidence="2" id="KW-0813">Transport</keyword>
<dbReference type="Pfam" id="PF12399">
    <property type="entry name" value="BCA_ABC_TP_C"/>
    <property type="match status" value="1"/>
</dbReference>
<dbReference type="InterPro" id="IPR001851">
    <property type="entry name" value="ABC_transp_permease"/>
</dbReference>
<dbReference type="InterPro" id="IPR003593">
    <property type="entry name" value="AAA+_ATPase"/>
</dbReference>
<dbReference type="GO" id="GO:0005886">
    <property type="term" value="C:plasma membrane"/>
    <property type="evidence" value="ECO:0007669"/>
    <property type="project" value="UniProtKB-SubCell"/>
</dbReference>
<dbReference type="Pfam" id="PF02653">
    <property type="entry name" value="BPD_transp_2"/>
    <property type="match status" value="1"/>
</dbReference>
<sequence length="617" mass="65111">MLDKLRTLTISTPFVAVLVFIVVIELPLFGLDLYWQRQVMLIAVYTLVCSGLNLSFGYAGELALGQVAVFAAGAYVAAILYNEGYTDILLAIGAAVVVAAVAGLVSGIPGLRLSHWSLALVSFFFILLIPSMVSIFHGVTGGSAGLPGIIGPTLFGRVLYGPEFFQVTIALTFIWMIIFRNMVVSRFGTILRVLSASPTLTETLGGSVYRLRVQAYVIGALPAGIAGVFYTYMAGFISPESFTMTLTIALLAATVLGGADSVWGAPVGAAILVLGPLQAASFERYSVAAYGVFLIVVGIALSAGLAGIARRVITKLDRRYLARPSQIKSVEAEASLAVLSIPGQRLEVRGVTKAFAGLKALNGVDLTVEPGTITAIIGANGAGKTTLLNAVSGVLHPDAGTIQLDGVDLVGLKANKVARLGVGRTFQTPLIPKRMTVLEVVETGRLRHGGLNLIAAILRLPVHYRVRRKDREAALAALSFAGLAHLAHEDAQSLPLGTRRLLEVVRAVAGEPHVLLLDEPAAGLDDEGLRELDLLMRRTRDSGGTVVLVEHNVPFVMETADQVFAMELGTVIASGPPEVVRRDRRVIDSYLGRRGDPSTEVVSTAASSADANETGAG</sequence>
<dbReference type="InterPro" id="IPR043428">
    <property type="entry name" value="LivM-like"/>
</dbReference>
<dbReference type="OrthoDB" id="9805514at2"/>
<dbReference type="PANTHER" id="PTHR45772">
    <property type="entry name" value="CONSERVED COMPONENT OF ABC TRANSPORTER FOR NATURAL AMINO ACIDS-RELATED"/>
    <property type="match status" value="1"/>
</dbReference>
<dbReference type="InterPro" id="IPR032823">
    <property type="entry name" value="BCA_ABC_TP_C"/>
</dbReference>
<feature type="transmembrane region" description="Helical" evidence="10">
    <location>
        <begin position="215"/>
        <end position="237"/>
    </location>
</feature>
<feature type="transmembrane region" description="Helical" evidence="10">
    <location>
        <begin position="287"/>
        <end position="309"/>
    </location>
</feature>
<keyword evidence="3" id="KW-1003">Cell membrane</keyword>
<dbReference type="Pfam" id="PF00005">
    <property type="entry name" value="ABC_tran"/>
    <property type="match status" value="1"/>
</dbReference>
<keyword evidence="6 12" id="KW-0067">ATP-binding</keyword>
<feature type="compositionally biased region" description="Low complexity" evidence="9">
    <location>
        <begin position="598"/>
        <end position="611"/>
    </location>
</feature>
<accession>A0A5Q6RYA9</accession>
<feature type="transmembrane region" description="Helical" evidence="10">
    <location>
        <begin position="159"/>
        <end position="178"/>
    </location>
</feature>
<dbReference type="InterPro" id="IPR051120">
    <property type="entry name" value="ABC_AA/LPS_Transport"/>
</dbReference>
<dbReference type="InterPro" id="IPR027417">
    <property type="entry name" value="P-loop_NTPase"/>
</dbReference>